<feature type="region of interest" description="Disordered" evidence="4">
    <location>
        <begin position="229"/>
        <end position="298"/>
    </location>
</feature>
<keyword evidence="7" id="KW-1185">Reference proteome</keyword>
<keyword evidence="3" id="KW-0175">Coiled coil</keyword>
<dbReference type="Proteomes" id="UP001152747">
    <property type="component" value="Unassembled WGS sequence"/>
</dbReference>
<protein>
    <recommendedName>
        <fullName evidence="5">Shugoshin C-terminal domain-containing protein</fullName>
    </recommendedName>
</protein>
<feature type="coiled-coil region" evidence="3">
    <location>
        <begin position="42"/>
        <end position="83"/>
    </location>
</feature>
<comment type="caution">
    <text evidence="6">The sequence shown here is derived from an EMBL/GenBank/DDBJ whole genome shotgun (WGS) entry which is preliminary data.</text>
</comment>
<reference evidence="6" key="1">
    <citation type="submission" date="2022-11" db="EMBL/GenBank/DDBJ databases">
        <authorList>
            <person name="Kikuchi T."/>
        </authorList>
    </citation>
    <scope>NUCLEOTIDE SEQUENCE</scope>
    <source>
        <strain evidence="6">PS1010</strain>
    </source>
</reference>
<evidence type="ECO:0000256" key="2">
    <source>
        <dbReference type="ARBA" id="ARBA00022829"/>
    </source>
</evidence>
<dbReference type="InterPro" id="IPR011515">
    <property type="entry name" value="Shugoshin_C"/>
</dbReference>
<gene>
    <name evidence="6" type="ORF">CAMP_LOCUS10440</name>
</gene>
<proteinExistence type="inferred from homology"/>
<keyword evidence="2" id="KW-0159">Chromosome partition</keyword>
<evidence type="ECO:0000256" key="3">
    <source>
        <dbReference type="SAM" id="Coils"/>
    </source>
</evidence>
<dbReference type="AlphaFoldDB" id="A0A9P1N1R4"/>
<sequence>MDSQKAQNIFASTSSTVILKRSSSSSNANPNLKESMNYKVLNETLLRKIQQLKKQLNDAEKGMDRLRAENMELREVNQKLISEGEEERINVIVNQRVQKKLAHFASIGQRTIQFLQNAGNDMTEAIKDIQVQADVNDPPTKRIRKKLSADPNLEKVEESPIRIASTSENNTITISDSGEEETTPKMENISTIDRKNKGRRSALLDFNSQIAAETPKVAPVVGSKRQPLFIKPETPKNNKKDRKNYQTPVVEKKDEPSCSTARPMRSARPKSLKEPSLGSKMRNPGKFDEPCPFISTSY</sequence>
<name>A0A9P1N1R4_9PELO</name>
<organism evidence="6 7">
    <name type="scientific">Caenorhabditis angaria</name>
    <dbReference type="NCBI Taxonomy" id="860376"/>
    <lineage>
        <taxon>Eukaryota</taxon>
        <taxon>Metazoa</taxon>
        <taxon>Ecdysozoa</taxon>
        <taxon>Nematoda</taxon>
        <taxon>Chromadorea</taxon>
        <taxon>Rhabditida</taxon>
        <taxon>Rhabditina</taxon>
        <taxon>Rhabditomorpha</taxon>
        <taxon>Rhabditoidea</taxon>
        <taxon>Rhabditidae</taxon>
        <taxon>Peloderinae</taxon>
        <taxon>Caenorhabditis</taxon>
    </lineage>
</organism>
<evidence type="ECO:0000259" key="5">
    <source>
        <dbReference type="Pfam" id="PF07557"/>
    </source>
</evidence>
<dbReference type="GO" id="GO:0000775">
    <property type="term" value="C:chromosome, centromeric region"/>
    <property type="evidence" value="ECO:0007669"/>
    <property type="project" value="InterPro"/>
</dbReference>
<evidence type="ECO:0000313" key="6">
    <source>
        <dbReference type="EMBL" id="CAI5447803.1"/>
    </source>
</evidence>
<feature type="region of interest" description="Disordered" evidence="4">
    <location>
        <begin position="163"/>
        <end position="184"/>
    </location>
</feature>
<dbReference type="OrthoDB" id="5821911at2759"/>
<dbReference type="EMBL" id="CANHGI010000004">
    <property type="protein sequence ID" value="CAI5447803.1"/>
    <property type="molecule type" value="Genomic_DNA"/>
</dbReference>
<dbReference type="GO" id="GO:0045132">
    <property type="term" value="P:meiotic chromosome segregation"/>
    <property type="evidence" value="ECO:0007669"/>
    <property type="project" value="InterPro"/>
</dbReference>
<dbReference type="Pfam" id="PF07557">
    <property type="entry name" value="Shugoshin_C"/>
    <property type="match status" value="1"/>
</dbReference>
<dbReference type="GO" id="GO:0005634">
    <property type="term" value="C:nucleus"/>
    <property type="evidence" value="ECO:0007669"/>
    <property type="project" value="InterPro"/>
</dbReference>
<evidence type="ECO:0000256" key="4">
    <source>
        <dbReference type="SAM" id="MobiDB-lite"/>
    </source>
</evidence>
<feature type="domain" description="Shugoshin C-terminal" evidence="5">
    <location>
        <begin position="261"/>
        <end position="283"/>
    </location>
</feature>
<accession>A0A9P1N1R4</accession>
<evidence type="ECO:0000256" key="1">
    <source>
        <dbReference type="ARBA" id="ARBA00010845"/>
    </source>
</evidence>
<comment type="similarity">
    <text evidence="1">Belongs to the shugoshin family.</text>
</comment>
<evidence type="ECO:0000313" key="7">
    <source>
        <dbReference type="Proteomes" id="UP001152747"/>
    </source>
</evidence>
<feature type="compositionally biased region" description="Polar residues" evidence="4">
    <location>
        <begin position="164"/>
        <end position="176"/>
    </location>
</feature>